<dbReference type="PANTHER" id="PTHR32309:SF31">
    <property type="entry name" value="CAPSULAR EXOPOLYSACCHARIDE FAMILY"/>
    <property type="match status" value="1"/>
</dbReference>
<dbReference type="AlphaFoldDB" id="A0A173XI05"/>
<evidence type="ECO:0000256" key="1">
    <source>
        <dbReference type="SAM" id="Phobius"/>
    </source>
</evidence>
<sequence length="426" mass="47747">MENKNYEEEYSLLEIAKYNLKHWVILLICALVVGLAAGAYGYKNTKPSVVYYEELQQVNGAFYISQYNDSSITERMYDLQQMALSNGAYETFLRETGHNMTYQEYLKMFGYSNSVVTSILNLYIPYPETYGDVKVETEADAEQLMQELLDSQKKLYDEYAGKDAVSILSEPYVTSYTQASAETATTTKDLVSATVKGGLAGIFLGLLLGILVVSVVYLIGTVAKTAKEIEQKLKAPVVAFVHKKDRAEEFKKAFLFLEKENAAHKSIAYLPYHAKNADGAYDLAKAYASMEYNTLLLNLAADAEDADAGFSEYLYGKASADKIKSEKFEDGVTVISRKVSVEENRELMSSKVLKTFIREMEEKYDRVIVNTPDLMISSDAYGIIPVCDQILIGCKRREVTGTDLYEIENTMTNSEIKIDGVIIYGN</sequence>
<dbReference type="SUPFAM" id="SSF52540">
    <property type="entry name" value="P-loop containing nucleoside triphosphate hydrolases"/>
    <property type="match status" value="1"/>
</dbReference>
<keyword evidence="2" id="KW-0418">Kinase</keyword>
<keyword evidence="1" id="KW-0472">Membrane</keyword>
<keyword evidence="1" id="KW-1133">Transmembrane helix</keyword>
<dbReference type="EC" id="2.7.10.-" evidence="2"/>
<dbReference type="EMBL" id="CYYR01000003">
    <property type="protein sequence ID" value="CUN51442.1"/>
    <property type="molecule type" value="Genomic_DNA"/>
</dbReference>
<accession>A0A173XI05</accession>
<evidence type="ECO:0000313" key="2">
    <source>
        <dbReference type="EMBL" id="CUN51442.1"/>
    </source>
</evidence>
<proteinExistence type="predicted"/>
<keyword evidence="2" id="KW-0808">Transferase</keyword>
<reference evidence="2 3" key="1">
    <citation type="submission" date="2015-09" db="EMBL/GenBank/DDBJ databases">
        <authorList>
            <consortium name="Pathogen Informatics"/>
        </authorList>
    </citation>
    <scope>NUCLEOTIDE SEQUENCE [LARGE SCALE GENOMIC DNA]</scope>
    <source>
        <strain evidence="2 3">2789STDY5608835</strain>
    </source>
</reference>
<dbReference type="GO" id="GO:0016301">
    <property type="term" value="F:kinase activity"/>
    <property type="evidence" value="ECO:0007669"/>
    <property type="project" value="UniProtKB-KW"/>
</dbReference>
<keyword evidence="1" id="KW-0812">Transmembrane</keyword>
<dbReference type="Gene3D" id="3.40.50.300">
    <property type="entry name" value="P-loop containing nucleotide triphosphate hydrolases"/>
    <property type="match status" value="1"/>
</dbReference>
<protein>
    <submittedName>
        <fullName evidence="2">Tyrosine-protein kinase ptk</fullName>
        <ecNumber evidence="2">2.7.10.-</ecNumber>
    </submittedName>
</protein>
<gene>
    <name evidence="2" type="primary">ptk</name>
    <name evidence="2" type="ORF">ERS852392_00598</name>
</gene>
<feature type="transmembrane region" description="Helical" evidence="1">
    <location>
        <begin position="20"/>
        <end position="42"/>
    </location>
</feature>
<organism evidence="2 3">
    <name type="scientific">Roseburia inulinivorans</name>
    <dbReference type="NCBI Taxonomy" id="360807"/>
    <lineage>
        <taxon>Bacteria</taxon>
        <taxon>Bacillati</taxon>
        <taxon>Bacillota</taxon>
        <taxon>Clostridia</taxon>
        <taxon>Lachnospirales</taxon>
        <taxon>Lachnospiraceae</taxon>
        <taxon>Roseburia</taxon>
    </lineage>
</organism>
<dbReference type="Proteomes" id="UP000095395">
    <property type="component" value="Unassembled WGS sequence"/>
</dbReference>
<feature type="transmembrane region" description="Helical" evidence="1">
    <location>
        <begin position="198"/>
        <end position="219"/>
    </location>
</feature>
<dbReference type="InterPro" id="IPR027417">
    <property type="entry name" value="P-loop_NTPase"/>
</dbReference>
<name>A0A173XI05_9FIRM</name>
<dbReference type="InterPro" id="IPR050445">
    <property type="entry name" value="Bact_polysacc_biosynth/exp"/>
</dbReference>
<dbReference type="PANTHER" id="PTHR32309">
    <property type="entry name" value="TYROSINE-PROTEIN KINASE"/>
    <property type="match status" value="1"/>
</dbReference>
<evidence type="ECO:0000313" key="3">
    <source>
        <dbReference type="Proteomes" id="UP000095395"/>
    </source>
</evidence>
<dbReference type="RefSeq" id="WP_055301261.1">
    <property type="nucleotide sequence ID" value="NZ_CYYR01000003.1"/>
</dbReference>